<keyword evidence="2" id="KW-1185">Reference proteome</keyword>
<gene>
    <name evidence="1" type="ORF">DVH24_013499</name>
</gene>
<accession>A0A498HPI0</accession>
<protein>
    <submittedName>
        <fullName evidence="1">Uncharacterized protein</fullName>
    </submittedName>
</protein>
<dbReference type="AlphaFoldDB" id="A0A498HPI0"/>
<comment type="caution">
    <text evidence="1">The sequence shown here is derived from an EMBL/GenBank/DDBJ whole genome shotgun (WGS) entry which is preliminary data.</text>
</comment>
<sequence>MVATKTNYDQKSEVKAFDETKEGVKGLVDEGITEVPRIFHQPPESDIGDQGRWGLAQTSSDPQHQLISNDGFKSIQHKVLAKYVGPGYLLRTSSVQGCYHNPPKYRETTVRDFFVYYNKNGLDDTSGLSYLNL</sequence>
<organism evidence="1 2">
    <name type="scientific">Malus domestica</name>
    <name type="common">Apple</name>
    <name type="synonym">Pyrus malus</name>
    <dbReference type="NCBI Taxonomy" id="3750"/>
    <lineage>
        <taxon>Eukaryota</taxon>
        <taxon>Viridiplantae</taxon>
        <taxon>Streptophyta</taxon>
        <taxon>Embryophyta</taxon>
        <taxon>Tracheophyta</taxon>
        <taxon>Spermatophyta</taxon>
        <taxon>Magnoliopsida</taxon>
        <taxon>eudicotyledons</taxon>
        <taxon>Gunneridae</taxon>
        <taxon>Pentapetalae</taxon>
        <taxon>rosids</taxon>
        <taxon>fabids</taxon>
        <taxon>Rosales</taxon>
        <taxon>Rosaceae</taxon>
        <taxon>Amygdaloideae</taxon>
        <taxon>Maleae</taxon>
        <taxon>Malus</taxon>
    </lineage>
</organism>
<proteinExistence type="predicted"/>
<name>A0A498HPI0_MALDO</name>
<dbReference type="Proteomes" id="UP000290289">
    <property type="component" value="Chromosome 16"/>
</dbReference>
<reference evidence="1 2" key="1">
    <citation type="submission" date="2018-10" db="EMBL/GenBank/DDBJ databases">
        <title>A high-quality apple genome assembly.</title>
        <authorList>
            <person name="Hu J."/>
        </authorList>
    </citation>
    <scope>NUCLEOTIDE SEQUENCE [LARGE SCALE GENOMIC DNA]</scope>
    <source>
        <strain evidence="2">cv. HFTH1</strain>
        <tissue evidence="1">Young leaf</tissue>
    </source>
</reference>
<evidence type="ECO:0000313" key="1">
    <source>
        <dbReference type="EMBL" id="RXH70753.1"/>
    </source>
</evidence>
<evidence type="ECO:0000313" key="2">
    <source>
        <dbReference type="Proteomes" id="UP000290289"/>
    </source>
</evidence>
<dbReference type="EMBL" id="RDQH01000342">
    <property type="protein sequence ID" value="RXH70753.1"/>
    <property type="molecule type" value="Genomic_DNA"/>
</dbReference>